<dbReference type="HOGENOM" id="CLU_1587414_0_0_1"/>
<dbReference type="Proteomes" id="UP000053617">
    <property type="component" value="Unassembled WGS sequence"/>
</dbReference>
<proteinExistence type="predicted"/>
<protein>
    <submittedName>
        <fullName evidence="1">Uncharacterized protein</fullName>
    </submittedName>
</protein>
<dbReference type="GeneID" id="25291446"/>
<name>A0A0D2HDT3_9EURO</name>
<accession>A0A0D2HDT3</accession>
<dbReference type="VEuPathDB" id="FungiDB:Z518_03375"/>
<dbReference type="EMBL" id="KN847476">
    <property type="protein sequence ID" value="KIX08718.1"/>
    <property type="molecule type" value="Genomic_DNA"/>
</dbReference>
<keyword evidence="2" id="KW-1185">Reference proteome</keyword>
<dbReference type="AlphaFoldDB" id="A0A0D2HDT3"/>
<evidence type="ECO:0000313" key="1">
    <source>
        <dbReference type="EMBL" id="KIX08718.1"/>
    </source>
</evidence>
<gene>
    <name evidence="1" type="ORF">Z518_03375</name>
</gene>
<sequence>MSVVSTKLCMLANSSSQMPAALQLNIQLQPSAGASAHSGRDAVRLSWQYCRQHGDASDLIDTGGRCRPCLRRAISFTTLRESLQPLQSTALRLSAAVSQQPAEWDTVDSAARNTLWDGYARSRLTLPLRKRCSTKSTRPGAGRARPRFVHALTGRRPQYRHRLPTGET</sequence>
<dbReference type="RefSeq" id="XP_013275854.1">
    <property type="nucleotide sequence ID" value="XM_013420400.1"/>
</dbReference>
<organism evidence="1 2">
    <name type="scientific">Rhinocladiella mackenziei CBS 650.93</name>
    <dbReference type="NCBI Taxonomy" id="1442369"/>
    <lineage>
        <taxon>Eukaryota</taxon>
        <taxon>Fungi</taxon>
        <taxon>Dikarya</taxon>
        <taxon>Ascomycota</taxon>
        <taxon>Pezizomycotina</taxon>
        <taxon>Eurotiomycetes</taxon>
        <taxon>Chaetothyriomycetidae</taxon>
        <taxon>Chaetothyriales</taxon>
        <taxon>Herpotrichiellaceae</taxon>
        <taxon>Rhinocladiella</taxon>
    </lineage>
</organism>
<reference evidence="1 2" key="1">
    <citation type="submission" date="2015-01" db="EMBL/GenBank/DDBJ databases">
        <title>The Genome Sequence of Rhinocladiella mackenzie CBS 650.93.</title>
        <authorList>
            <consortium name="The Broad Institute Genomics Platform"/>
            <person name="Cuomo C."/>
            <person name="de Hoog S."/>
            <person name="Gorbushina A."/>
            <person name="Stielow B."/>
            <person name="Teixiera M."/>
            <person name="Abouelleil A."/>
            <person name="Chapman S.B."/>
            <person name="Priest M."/>
            <person name="Young S.K."/>
            <person name="Wortman J."/>
            <person name="Nusbaum C."/>
            <person name="Birren B."/>
        </authorList>
    </citation>
    <scope>NUCLEOTIDE SEQUENCE [LARGE SCALE GENOMIC DNA]</scope>
    <source>
        <strain evidence="1 2">CBS 650.93</strain>
    </source>
</reference>
<evidence type="ECO:0000313" key="2">
    <source>
        <dbReference type="Proteomes" id="UP000053617"/>
    </source>
</evidence>